<keyword evidence="1" id="KW-1133">Transmembrane helix</keyword>
<evidence type="ECO:0000313" key="3">
    <source>
        <dbReference type="Proteomes" id="UP001164653"/>
    </source>
</evidence>
<dbReference type="KEGG" id="dpf:ON006_30160"/>
<dbReference type="Proteomes" id="UP001164653">
    <property type="component" value="Chromosome"/>
</dbReference>
<dbReference type="EMBL" id="CP112998">
    <property type="protein sequence ID" value="WAC11981.1"/>
    <property type="molecule type" value="Genomic_DNA"/>
</dbReference>
<organism evidence="2 3">
    <name type="scientific">Dyadobacter pollutisoli</name>
    <dbReference type="NCBI Taxonomy" id="2910158"/>
    <lineage>
        <taxon>Bacteria</taxon>
        <taxon>Pseudomonadati</taxon>
        <taxon>Bacteroidota</taxon>
        <taxon>Cytophagia</taxon>
        <taxon>Cytophagales</taxon>
        <taxon>Spirosomataceae</taxon>
        <taxon>Dyadobacter</taxon>
    </lineage>
</organism>
<keyword evidence="1" id="KW-0812">Transmembrane</keyword>
<protein>
    <submittedName>
        <fullName evidence="2">Uncharacterized protein</fullName>
    </submittedName>
</protein>
<sequence>MEIFRNISKKQSIVHWLFMAILSSGIFLSQEVSYDDRKADAAPIAEKHADHASRDRSVYNFCALPARNVQFKAHTRNVQFACISAISKRHDDLVVQNTLSFSVKLVTIRTGMIQHLLYRTFTTEEPLIFHS</sequence>
<dbReference type="AlphaFoldDB" id="A0A9E8NCF6"/>
<reference evidence="2" key="1">
    <citation type="submission" date="2022-11" db="EMBL/GenBank/DDBJ databases">
        <title>Dyadobacter pollutisoli sp. nov., isolated from plastic dumped soil.</title>
        <authorList>
            <person name="Kim J.M."/>
            <person name="Kim K.R."/>
            <person name="Lee J.K."/>
            <person name="Hao L."/>
            <person name="Jeon C.O."/>
        </authorList>
    </citation>
    <scope>NUCLEOTIDE SEQUENCE</scope>
    <source>
        <strain evidence="2">U1</strain>
    </source>
</reference>
<keyword evidence="3" id="KW-1185">Reference proteome</keyword>
<keyword evidence="1" id="KW-0472">Membrane</keyword>
<evidence type="ECO:0000313" key="2">
    <source>
        <dbReference type="EMBL" id="WAC11981.1"/>
    </source>
</evidence>
<accession>A0A9E8NCF6</accession>
<gene>
    <name evidence="2" type="ORF">ON006_30160</name>
</gene>
<evidence type="ECO:0000256" key="1">
    <source>
        <dbReference type="SAM" id="Phobius"/>
    </source>
</evidence>
<name>A0A9E8NCF6_9BACT</name>
<proteinExistence type="predicted"/>
<feature type="transmembrane region" description="Helical" evidence="1">
    <location>
        <begin position="12"/>
        <end position="29"/>
    </location>
</feature>
<dbReference type="RefSeq" id="WP_244822151.1">
    <property type="nucleotide sequence ID" value="NZ_CP112998.1"/>
</dbReference>